<dbReference type="AlphaFoldDB" id="A0A0S4IQQ3"/>
<feature type="compositionally biased region" description="Polar residues" evidence="1">
    <location>
        <begin position="287"/>
        <end position="304"/>
    </location>
</feature>
<feature type="region of interest" description="Disordered" evidence="1">
    <location>
        <begin position="278"/>
        <end position="351"/>
    </location>
</feature>
<feature type="region of interest" description="Disordered" evidence="1">
    <location>
        <begin position="1"/>
        <end position="248"/>
    </location>
</feature>
<accession>A0A0S4IQQ3</accession>
<reference evidence="3" key="1">
    <citation type="submission" date="2015-09" db="EMBL/GenBank/DDBJ databases">
        <authorList>
            <consortium name="Pathogen Informatics"/>
        </authorList>
    </citation>
    <scope>NUCLEOTIDE SEQUENCE [LARGE SCALE GENOMIC DNA]</scope>
    <source>
        <strain evidence="3">Lake Konstanz</strain>
    </source>
</reference>
<dbReference type="VEuPathDB" id="TriTrypDB:BSAL_55335"/>
<sequence length="1042" mass="108991">CDRPLHASATHTASFSFETSVSRSNSQTITQTMTPPPTPSRSSSPTQMLSQTVSDTTSNSQSSSSSVSSSTTDTEVLSSSRTASTSVSASYSASGSASASLSQEASTSTTRSPLIVSFSGSGSSSDSETQTVSFSGSFSETRSNTITPPPTPTPTENTTATQSSSESSTPSESPTLSVTPSPSFTKTLLISGTESSSATPTESESISLHSETASSSRAVSPSNSSSASFTKSLTSSRGSKTRTTTESLSATASISLTSVTRLPTKSTSINTTVSYTYSVSESESGSKQTNSTPPSVSNTILPSMTGTLPPTASPTLTSSISQQPTLSFSVTTTRSASTSPTVTTVTMPPLKTQSLTLSNTSMRSASMTLQPTQRSLTLSSSTSSTRSSSPSESYSPTWSRTQRTPSKTHSLAVSDSKNMSSASVSLPSTMSRLTQQITFSGAAPTSSATAAATFTAPFNSFTWTGTPNNTVTSSRPSNSPTVTKSRPSRTISWPTKTKSYSSSSNCPLTGRVSIFTDVPQGCSVIQQCALTRCNCLGFASLLYNTIYCNMSTSTSSSSGGNATCTTGQACTHNYNQCLMAITATNVTDADVNASASCVGWATSMESYVAAYVTNFTSLSGLAYFYDTDLYTSCVSQSCALFHSEGGRYINNCAVRYDYVCARPTAANSALVSGGGGAAGGTGALVVAPNAPPFGNYTQVNITFTFLGDFTTLFHGQSESDVSFACLQLCRAIEQTIGISSVACTCHEGSLMVLFTTAVSISDTATLTKLLKAVTIAESAGEYPLLRAAYESGVVTLGAPSFSVPILATSHAVVVGTAMPIPRDSACGGTCIALLTCCLSLGAVVVLWVCLTTAACAWGWRVTPRKARPPVWADLHQAPPPPFTNAHGQVYSRKSDIFDMLPNAYSASHRRFRAATIPRQRELSVTYLGSEDWSERRTFAPFFSSSNNAAFPTVVERVDGGASTPPRHPFRSLADGGTSLWDDVVKPTPFGLNNSPNLNASVMISMEADERRPRAVDASTPQQLFTDPNYGEIPMTSSVFRED</sequence>
<feature type="compositionally biased region" description="Low complexity" evidence="1">
    <location>
        <begin position="327"/>
        <end position="346"/>
    </location>
</feature>
<keyword evidence="3" id="KW-1185">Reference proteome</keyword>
<gene>
    <name evidence="2" type="ORF">BSAL_55335</name>
</gene>
<dbReference type="Proteomes" id="UP000051952">
    <property type="component" value="Unassembled WGS sequence"/>
</dbReference>
<feature type="compositionally biased region" description="Low complexity" evidence="1">
    <location>
        <begin position="154"/>
        <end position="248"/>
    </location>
</feature>
<feature type="compositionally biased region" description="Low complexity" evidence="1">
    <location>
        <begin position="368"/>
        <end position="400"/>
    </location>
</feature>
<evidence type="ECO:0000256" key="1">
    <source>
        <dbReference type="SAM" id="MobiDB-lite"/>
    </source>
</evidence>
<evidence type="ECO:0000313" key="3">
    <source>
        <dbReference type="Proteomes" id="UP000051952"/>
    </source>
</evidence>
<feature type="compositionally biased region" description="Polar residues" evidence="1">
    <location>
        <begin position="401"/>
        <end position="427"/>
    </location>
</feature>
<dbReference type="EMBL" id="CYKH01000156">
    <property type="protein sequence ID" value="CUE73691.1"/>
    <property type="molecule type" value="Genomic_DNA"/>
</dbReference>
<feature type="compositionally biased region" description="Polar residues" evidence="1">
    <location>
        <begin position="9"/>
        <end position="25"/>
    </location>
</feature>
<protein>
    <submittedName>
        <fullName evidence="2">Uncharacterized protein</fullName>
    </submittedName>
</protein>
<feature type="region of interest" description="Disordered" evidence="1">
    <location>
        <begin position="1011"/>
        <end position="1042"/>
    </location>
</feature>
<proteinExistence type="predicted"/>
<feature type="region of interest" description="Disordered" evidence="1">
    <location>
        <begin position="465"/>
        <end position="496"/>
    </location>
</feature>
<name>A0A0S4IQQ3_BODSA</name>
<organism evidence="2 3">
    <name type="scientific">Bodo saltans</name>
    <name type="common">Flagellated protozoan</name>
    <dbReference type="NCBI Taxonomy" id="75058"/>
    <lineage>
        <taxon>Eukaryota</taxon>
        <taxon>Discoba</taxon>
        <taxon>Euglenozoa</taxon>
        <taxon>Kinetoplastea</taxon>
        <taxon>Metakinetoplastina</taxon>
        <taxon>Eubodonida</taxon>
        <taxon>Bodonidae</taxon>
        <taxon>Bodo</taxon>
    </lineage>
</organism>
<feature type="compositionally biased region" description="Low complexity" evidence="1">
    <location>
        <begin position="40"/>
        <end position="135"/>
    </location>
</feature>
<feature type="non-terminal residue" evidence="2">
    <location>
        <position position="1"/>
    </location>
</feature>
<feature type="region of interest" description="Disordered" evidence="1">
    <location>
        <begin position="363"/>
        <end position="427"/>
    </location>
</feature>
<feature type="compositionally biased region" description="Low complexity" evidence="1">
    <location>
        <begin position="305"/>
        <end position="319"/>
    </location>
</feature>
<evidence type="ECO:0000313" key="2">
    <source>
        <dbReference type="EMBL" id="CUE73691.1"/>
    </source>
</evidence>